<dbReference type="RefSeq" id="WP_086743592.1">
    <property type="nucleotide sequence ID" value="NZ_MWPV01000002.1"/>
</dbReference>
<organism evidence="3 4">
    <name type="scientific">Pseudoalteromonas ulvae</name>
    <dbReference type="NCBI Taxonomy" id="107327"/>
    <lineage>
        <taxon>Bacteria</taxon>
        <taxon>Pseudomonadati</taxon>
        <taxon>Pseudomonadota</taxon>
        <taxon>Gammaproteobacteria</taxon>
        <taxon>Alteromonadales</taxon>
        <taxon>Pseudoalteromonadaceae</taxon>
        <taxon>Pseudoalteromonas</taxon>
    </lineage>
</organism>
<evidence type="ECO:0000313" key="3">
    <source>
        <dbReference type="EMBL" id="OUL58284.1"/>
    </source>
</evidence>
<name>A0A244CRQ7_PSEDV</name>
<dbReference type="Proteomes" id="UP000194841">
    <property type="component" value="Unassembled WGS sequence"/>
</dbReference>
<dbReference type="OrthoDB" id="9784009at2"/>
<accession>A0A244CRQ7</accession>
<dbReference type="GO" id="GO:0006749">
    <property type="term" value="P:glutathione metabolic process"/>
    <property type="evidence" value="ECO:0007669"/>
    <property type="project" value="InterPro"/>
</dbReference>
<proteinExistence type="predicted"/>
<comment type="caution">
    <text evidence="3">The sequence shown here is derived from an EMBL/GenBank/DDBJ whole genome shotgun (WGS) entry which is preliminary data.</text>
</comment>
<reference evidence="3 4" key="1">
    <citation type="submission" date="2017-02" db="EMBL/GenBank/DDBJ databases">
        <title>Pseudoalteromonas ulvae TC14 Genome.</title>
        <authorList>
            <person name="Molmeret M."/>
        </authorList>
    </citation>
    <scope>NUCLEOTIDE SEQUENCE [LARGE SCALE GENOMIC DNA]</scope>
    <source>
        <strain evidence="3">TC14</strain>
    </source>
</reference>
<dbReference type="CDD" id="cd07724">
    <property type="entry name" value="POD-like_MBL-fold"/>
    <property type="match status" value="1"/>
</dbReference>
<dbReference type="GO" id="GO:0046872">
    <property type="term" value="F:metal ion binding"/>
    <property type="evidence" value="ECO:0007669"/>
    <property type="project" value="UniProtKB-KW"/>
</dbReference>
<keyword evidence="4" id="KW-1185">Reference proteome</keyword>
<dbReference type="GO" id="GO:0070813">
    <property type="term" value="P:hydrogen sulfide metabolic process"/>
    <property type="evidence" value="ECO:0007669"/>
    <property type="project" value="TreeGrafter"/>
</dbReference>
<dbReference type="AlphaFoldDB" id="A0A244CRQ7"/>
<keyword evidence="1" id="KW-0479">Metal-binding</keyword>
<dbReference type="GO" id="GO:0016787">
    <property type="term" value="F:hydrolase activity"/>
    <property type="evidence" value="ECO:0007669"/>
    <property type="project" value="UniProtKB-KW"/>
</dbReference>
<keyword evidence="3" id="KW-0378">Hydrolase</keyword>
<dbReference type="Pfam" id="PF00753">
    <property type="entry name" value="Lactamase_B"/>
    <property type="match status" value="1"/>
</dbReference>
<feature type="domain" description="Metallo-beta-lactamase" evidence="2">
    <location>
        <begin position="14"/>
        <end position="202"/>
    </location>
</feature>
<dbReference type="Gene3D" id="3.60.15.10">
    <property type="entry name" value="Ribonuclease Z/Hydroxyacylglutathione hydrolase-like"/>
    <property type="match status" value="1"/>
</dbReference>
<dbReference type="InterPro" id="IPR036866">
    <property type="entry name" value="RibonucZ/Hydroxyglut_hydro"/>
</dbReference>
<dbReference type="PANTHER" id="PTHR43084">
    <property type="entry name" value="PERSULFIDE DIOXYGENASE ETHE1"/>
    <property type="match status" value="1"/>
</dbReference>
<dbReference type="SUPFAM" id="SSF56281">
    <property type="entry name" value="Metallo-hydrolase/oxidoreductase"/>
    <property type="match status" value="1"/>
</dbReference>
<dbReference type="GO" id="GO:0050313">
    <property type="term" value="F:sulfur dioxygenase activity"/>
    <property type="evidence" value="ECO:0007669"/>
    <property type="project" value="InterPro"/>
</dbReference>
<sequence length="293" mass="32957">MSVQIHHFFHQPSSTFTYVVYDSATLKAMIIDPVLDFDLASGTLSTTSAEAILAFIDSHHLDVEWILETHAHADHLTSAQYFKRQLGAKLAMGQHITQVQQHFANTLELNIKTDGSQYDHLFHDGETFKLGQLQIKVMATPGHTSDSVCYIVQGNAFVGDTLFMPDSGTARCDFPGGDANQLYHSICQIFELGDETNLYMCHDYQPNGRELYWKTTVAEQKKYNIHLKNHTTAHDYVQIRRTRDASLAVPKLLYPSIQVNINAGLIPLNDSHNSFLKIPLTHDAIFSLPQKNA</sequence>
<dbReference type="InterPro" id="IPR044528">
    <property type="entry name" value="POD-like_MBL-fold"/>
</dbReference>
<dbReference type="SMART" id="SM00849">
    <property type="entry name" value="Lactamase_B"/>
    <property type="match status" value="1"/>
</dbReference>
<evidence type="ECO:0000313" key="4">
    <source>
        <dbReference type="Proteomes" id="UP000194841"/>
    </source>
</evidence>
<dbReference type="InterPro" id="IPR051682">
    <property type="entry name" value="Mito_Persulfide_Diox"/>
</dbReference>
<dbReference type="EMBL" id="MWPV01000002">
    <property type="protein sequence ID" value="OUL58284.1"/>
    <property type="molecule type" value="Genomic_DNA"/>
</dbReference>
<dbReference type="InterPro" id="IPR001279">
    <property type="entry name" value="Metallo-B-lactamas"/>
</dbReference>
<evidence type="ECO:0000259" key="2">
    <source>
        <dbReference type="SMART" id="SM00849"/>
    </source>
</evidence>
<protein>
    <submittedName>
        <fullName evidence="3">MBL fold metallo-hydrolase</fullName>
    </submittedName>
</protein>
<dbReference type="PANTHER" id="PTHR43084:SF1">
    <property type="entry name" value="PERSULFIDE DIOXYGENASE ETHE1, MITOCHONDRIAL"/>
    <property type="match status" value="1"/>
</dbReference>
<evidence type="ECO:0000256" key="1">
    <source>
        <dbReference type="ARBA" id="ARBA00022723"/>
    </source>
</evidence>
<gene>
    <name evidence="3" type="ORF">B1199_08075</name>
</gene>